<proteinExistence type="predicted"/>
<accession>A0A6J4VYP0</accession>
<keyword evidence="1" id="KW-0732">Signal</keyword>
<organism evidence="2">
    <name type="scientific">uncultured Synechococcales cyanobacterium</name>
    <dbReference type="NCBI Taxonomy" id="1936017"/>
    <lineage>
        <taxon>Bacteria</taxon>
        <taxon>Bacillati</taxon>
        <taxon>Cyanobacteriota</taxon>
        <taxon>Cyanophyceae</taxon>
        <taxon>Synechococcales</taxon>
        <taxon>environmental samples</taxon>
    </lineage>
</organism>
<dbReference type="EMBL" id="CADCWO010000228">
    <property type="protein sequence ID" value="CAA9588327.1"/>
    <property type="molecule type" value="Genomic_DNA"/>
</dbReference>
<evidence type="ECO:0000313" key="2">
    <source>
        <dbReference type="EMBL" id="CAA9588327.1"/>
    </source>
</evidence>
<gene>
    <name evidence="2" type="ORF">AVDCRST_MAG81-4391</name>
</gene>
<dbReference type="AlphaFoldDB" id="A0A6J4VYP0"/>
<feature type="signal peptide" evidence="1">
    <location>
        <begin position="1"/>
        <end position="21"/>
    </location>
</feature>
<evidence type="ECO:0000256" key="1">
    <source>
        <dbReference type="SAM" id="SignalP"/>
    </source>
</evidence>
<protein>
    <submittedName>
        <fullName evidence="2">Uncharacterized protein</fullName>
    </submittedName>
</protein>
<reference evidence="2" key="1">
    <citation type="submission" date="2020-02" db="EMBL/GenBank/DDBJ databases">
        <authorList>
            <person name="Meier V. D."/>
        </authorList>
    </citation>
    <scope>NUCLEOTIDE SEQUENCE</scope>
    <source>
        <strain evidence="2">AVDCRST_MAG81</strain>
    </source>
</reference>
<sequence length="158" mass="16733">MKLGTVALAGFMVLSALGAIASTHLVTAQETQPAPVAPQQNDQRAAIARINPQKPIQIRVISQTDVPVVASTFQASARLVAPGKSVTFGRLHTSYLSLPINLQVSLKNNPDPTQDIRVYADVKTSGNEIIVGVKTAQTGSGNSVEAINVDQQGLIYLY</sequence>
<name>A0A6J4VYP0_9CYAN</name>
<feature type="chain" id="PRO_5026725824" evidence="1">
    <location>
        <begin position="22"/>
        <end position="158"/>
    </location>
</feature>